<keyword evidence="3" id="KW-1185">Reference proteome</keyword>
<evidence type="ECO:0000313" key="2">
    <source>
        <dbReference type="EMBL" id="GAA2348583.1"/>
    </source>
</evidence>
<comment type="caution">
    <text evidence="2">The sequence shown here is derived from an EMBL/GenBank/DDBJ whole genome shotgun (WGS) entry which is preliminary data.</text>
</comment>
<protein>
    <submittedName>
        <fullName evidence="2">Uncharacterized protein</fullName>
    </submittedName>
</protein>
<dbReference type="InterPro" id="IPR011013">
    <property type="entry name" value="Gal_mutarotase_sf_dom"/>
</dbReference>
<evidence type="ECO:0000313" key="3">
    <source>
        <dbReference type="Proteomes" id="UP001501444"/>
    </source>
</evidence>
<gene>
    <name evidence="2" type="ORF">GCM10010170_037150</name>
</gene>
<name>A0ABP5TEL1_9ACTN</name>
<dbReference type="Gene3D" id="2.60.40.1760">
    <property type="entry name" value="glycosyl hydrolase (family 31)"/>
    <property type="match status" value="1"/>
</dbReference>
<feature type="compositionally biased region" description="Pro residues" evidence="1">
    <location>
        <begin position="273"/>
        <end position="288"/>
    </location>
</feature>
<reference evidence="3" key="1">
    <citation type="journal article" date="2019" name="Int. J. Syst. Evol. Microbiol.">
        <title>The Global Catalogue of Microorganisms (GCM) 10K type strain sequencing project: providing services to taxonomists for standard genome sequencing and annotation.</title>
        <authorList>
            <consortium name="The Broad Institute Genomics Platform"/>
            <consortium name="The Broad Institute Genome Sequencing Center for Infectious Disease"/>
            <person name="Wu L."/>
            <person name="Ma J."/>
        </authorList>
    </citation>
    <scope>NUCLEOTIDE SEQUENCE [LARGE SCALE GENOMIC DNA]</scope>
    <source>
        <strain evidence="3">JCM 3272</strain>
    </source>
</reference>
<organism evidence="2 3">
    <name type="scientific">Dactylosporangium salmoneum</name>
    <dbReference type="NCBI Taxonomy" id="53361"/>
    <lineage>
        <taxon>Bacteria</taxon>
        <taxon>Bacillati</taxon>
        <taxon>Actinomycetota</taxon>
        <taxon>Actinomycetes</taxon>
        <taxon>Micromonosporales</taxon>
        <taxon>Micromonosporaceae</taxon>
        <taxon>Dactylosporangium</taxon>
    </lineage>
</organism>
<dbReference type="EMBL" id="BAAARV010000027">
    <property type="protein sequence ID" value="GAA2348583.1"/>
    <property type="molecule type" value="Genomic_DNA"/>
</dbReference>
<evidence type="ECO:0000256" key="1">
    <source>
        <dbReference type="SAM" id="MobiDB-lite"/>
    </source>
</evidence>
<sequence>MVVPANHAGMGGSLSVSDSGTALTIVTGAADGIRIVLQKNPLRLEFYHRGSGALLAREDATRSITWGGTNNSVITEAFVPPPADEHFVKAGHGFYGRSPRLDRTGDVVAHNYGATGGDQAPAIVPRFLSTKGYAVFFNTTFDATFSFASGANRDYAFAADDHATAGVRPQMDYFLINGPEFAKLLDRYTQLTGRPRLPRLAIFGLHMTDKNFPDVSDENWWRTKITQHRNAGFPFDHHVNDNRWRAAAPTARWRYRSTAPPSTAPCRSTRPAPGTPGAPPRSPPPCPPAARSRSGRPPPAPTGRTSTA</sequence>
<accession>A0ABP5TEL1</accession>
<feature type="region of interest" description="Disordered" evidence="1">
    <location>
        <begin position="256"/>
        <end position="308"/>
    </location>
</feature>
<dbReference type="Proteomes" id="UP001501444">
    <property type="component" value="Unassembled WGS sequence"/>
</dbReference>
<dbReference type="SUPFAM" id="SSF74650">
    <property type="entry name" value="Galactose mutarotase-like"/>
    <property type="match status" value="1"/>
</dbReference>
<dbReference type="Gene3D" id="3.20.20.80">
    <property type="entry name" value="Glycosidases"/>
    <property type="match status" value="1"/>
</dbReference>
<dbReference type="CDD" id="cd14752">
    <property type="entry name" value="GH31_N"/>
    <property type="match status" value="1"/>
</dbReference>
<proteinExistence type="predicted"/>